<evidence type="ECO:0000313" key="2">
    <source>
        <dbReference type="Proteomes" id="UP000466997"/>
    </source>
</evidence>
<reference evidence="1 2" key="1">
    <citation type="journal article" date="2019" name="Emerg. Microbes Infect.">
        <title>Comprehensive subspecies identification of 175 nontuberculous mycobacteria species based on 7547 genomic profiles.</title>
        <authorList>
            <person name="Matsumoto Y."/>
            <person name="Kinjo T."/>
            <person name="Motooka D."/>
            <person name="Nabeya D."/>
            <person name="Jung N."/>
            <person name="Uechi K."/>
            <person name="Horii T."/>
            <person name="Iida T."/>
            <person name="Fujita J."/>
            <person name="Nakamura S."/>
        </authorList>
    </citation>
    <scope>NUCLEOTIDE SEQUENCE [LARGE SCALE GENOMIC DNA]</scope>
    <source>
        <strain evidence="1 2">JCM 6391</strain>
    </source>
</reference>
<sequence length="239" mass="25444">MTGQLIVSVSGIGARSRADAEAFCAQLDTRAVPVSLLVAPRLGADYRLDRDPGTVDWLTQRRTAGAAIVLHGFDEAATKKRRGEFATLPAHEANLRLLGADRVLEHLGLRTRLFAAPGWTVSPGTVLALPRNGFRLLAGLHTMTDLVLDCTVRARVVGIGAGFLTAPWWCRMVVATSERVARRGGVVRLSVGARQLSQPGVVAAMLDAVDTALGYGCRPVPYRWPVAADVADVASELSA</sequence>
<dbReference type="EMBL" id="AP022562">
    <property type="protein sequence ID" value="BBX13422.1"/>
    <property type="molecule type" value="Genomic_DNA"/>
</dbReference>
<proteinExistence type="predicted"/>
<dbReference type="Proteomes" id="UP000466997">
    <property type="component" value="Chromosome"/>
</dbReference>
<dbReference type="GO" id="GO:0005975">
    <property type="term" value="P:carbohydrate metabolic process"/>
    <property type="evidence" value="ECO:0007669"/>
    <property type="project" value="InterPro"/>
</dbReference>
<dbReference type="InterPro" id="IPR018763">
    <property type="entry name" value="DUF2334"/>
</dbReference>
<organism evidence="1 2">
    <name type="scientific">Mycobacterium novum</name>
    <dbReference type="NCBI Taxonomy" id="2492438"/>
    <lineage>
        <taxon>Bacteria</taxon>
        <taxon>Bacillati</taxon>
        <taxon>Actinomycetota</taxon>
        <taxon>Actinomycetes</taxon>
        <taxon>Mycobacteriales</taxon>
        <taxon>Mycobacteriaceae</taxon>
        <taxon>Mycobacterium</taxon>
    </lineage>
</organism>
<accession>A0A7I7JQX6</accession>
<keyword evidence="2" id="KW-1185">Reference proteome</keyword>
<name>A0A7I7JQX6_9MYCO</name>
<dbReference type="KEGG" id="mnm:MNVM_25030"/>
<protein>
    <recommendedName>
        <fullName evidence="3">DUF2334 domain-containing protein</fullName>
    </recommendedName>
</protein>
<dbReference type="AlphaFoldDB" id="A0A7I7JQX6"/>
<dbReference type="Pfam" id="PF10096">
    <property type="entry name" value="DUF2334"/>
    <property type="match status" value="1"/>
</dbReference>
<dbReference type="RefSeq" id="WP_193465044.1">
    <property type="nucleotide sequence ID" value="NZ_AP022562.1"/>
</dbReference>
<dbReference type="InterPro" id="IPR011330">
    <property type="entry name" value="Glyco_hydro/deAcase_b/a-brl"/>
</dbReference>
<dbReference type="SUPFAM" id="SSF88713">
    <property type="entry name" value="Glycoside hydrolase/deacetylase"/>
    <property type="match status" value="1"/>
</dbReference>
<evidence type="ECO:0008006" key="3">
    <source>
        <dbReference type="Google" id="ProtNLM"/>
    </source>
</evidence>
<gene>
    <name evidence="1" type="ORF">MNVM_25030</name>
</gene>
<dbReference type="CDD" id="cd11374">
    <property type="entry name" value="CE4_u10"/>
    <property type="match status" value="1"/>
</dbReference>
<dbReference type="Gene3D" id="3.20.20.370">
    <property type="entry name" value="Glycoside hydrolase/deacetylase"/>
    <property type="match status" value="1"/>
</dbReference>
<evidence type="ECO:0000313" key="1">
    <source>
        <dbReference type="EMBL" id="BBX13422.1"/>
    </source>
</evidence>